<dbReference type="Gene3D" id="3.90.79.10">
    <property type="entry name" value="Nucleoside Triphosphate Pyrophosphohydrolase"/>
    <property type="match status" value="1"/>
</dbReference>
<protein>
    <submittedName>
        <fullName evidence="2">DNA mismatch repair protein MutT</fullName>
    </submittedName>
</protein>
<dbReference type="PROSITE" id="PS51462">
    <property type="entry name" value="NUDIX"/>
    <property type="match status" value="1"/>
</dbReference>
<dbReference type="AlphaFoldDB" id="A0A1V0A4W2"/>
<evidence type="ECO:0000313" key="3">
    <source>
        <dbReference type="Proteomes" id="UP000190797"/>
    </source>
</evidence>
<evidence type="ECO:0000259" key="1">
    <source>
        <dbReference type="PROSITE" id="PS51462"/>
    </source>
</evidence>
<sequence length="135" mass="15191">MANDEAVREKVAWVLVRDHRVLVTRSHGREVFYFPGGMREPGESDSQTLVREIEEELLTAIDAGSMVHVGTFEVPAGHPERGPFRMICYTADHDGPLTPSMEIAETAWFGYEDRHRVSYVDGLVLEALHEAGLLR</sequence>
<name>A0A1V0A4W2_9ACTN</name>
<evidence type="ECO:0000313" key="2">
    <source>
        <dbReference type="EMBL" id="AQZ65244.1"/>
    </source>
</evidence>
<keyword evidence="3" id="KW-1185">Reference proteome</keyword>
<dbReference type="RefSeq" id="WP_080041496.1">
    <property type="nucleotide sequence ID" value="NZ_CP017717.1"/>
</dbReference>
<feature type="domain" description="Nudix hydrolase" evidence="1">
    <location>
        <begin position="6"/>
        <end position="130"/>
    </location>
</feature>
<gene>
    <name evidence="2" type="ORF">BKM31_30755</name>
</gene>
<dbReference type="KEGG" id="noa:BKM31_30755"/>
<dbReference type="Pfam" id="PF00293">
    <property type="entry name" value="NUDIX"/>
    <property type="match status" value="1"/>
</dbReference>
<accession>A0A1V0A4W2</accession>
<dbReference type="SUPFAM" id="SSF55811">
    <property type="entry name" value="Nudix"/>
    <property type="match status" value="1"/>
</dbReference>
<proteinExistence type="predicted"/>
<dbReference type="Proteomes" id="UP000190797">
    <property type="component" value="Chromosome"/>
</dbReference>
<dbReference type="CDD" id="cd04690">
    <property type="entry name" value="NUDIX_Hydrolase"/>
    <property type="match status" value="1"/>
</dbReference>
<dbReference type="STRING" id="1909395.BKM31_30755"/>
<dbReference type="OrthoDB" id="67499at2"/>
<dbReference type="InterPro" id="IPR015797">
    <property type="entry name" value="NUDIX_hydrolase-like_dom_sf"/>
</dbReference>
<reference evidence="3" key="1">
    <citation type="journal article" date="2017" name="Med. Chem. Commun.">
        <title>Nonomuraea sp. ATCC 55076 harbours the largest actinomycete chromosome to date and the kistamicin biosynthetic gene cluster.</title>
        <authorList>
            <person name="Nazari B."/>
            <person name="Forneris C.C."/>
            <person name="Gibson M.I."/>
            <person name="Moon K."/>
            <person name="Schramma K.R."/>
            <person name="Seyedsayamdost M.R."/>
        </authorList>
    </citation>
    <scope>NUCLEOTIDE SEQUENCE [LARGE SCALE GENOMIC DNA]</scope>
    <source>
        <strain evidence="3">ATCC 55076</strain>
    </source>
</reference>
<organism evidence="2 3">
    <name type="scientific">[Actinomadura] parvosata subsp. kistnae</name>
    <dbReference type="NCBI Taxonomy" id="1909395"/>
    <lineage>
        <taxon>Bacteria</taxon>
        <taxon>Bacillati</taxon>
        <taxon>Actinomycetota</taxon>
        <taxon>Actinomycetes</taxon>
        <taxon>Streptosporangiales</taxon>
        <taxon>Streptosporangiaceae</taxon>
        <taxon>Nonomuraea</taxon>
    </lineage>
</organism>
<dbReference type="EMBL" id="CP017717">
    <property type="protein sequence ID" value="AQZ65244.1"/>
    <property type="molecule type" value="Genomic_DNA"/>
</dbReference>
<dbReference type="InterPro" id="IPR000086">
    <property type="entry name" value="NUDIX_hydrolase_dom"/>
</dbReference>